<sequence>MARAARDGPDPWIVLDASLDAEERALAGPEARWTRSDDDDDDDDGARALERNASRDDDDVAPRRPASSAPAPAARLRPPPSLSSRALARASLRARFDGHADYLRDRARNDAYDAAIRRMCVDSRLTIDIGAGSGLLGLMARRAGAKDVVAFEVVPALAALARANARKKANGGRGEEEEEEEEEDEEEEDDDDGKKKSNFVVLDVDSRAATTVGDDGQRWAVVHVDEQEKSTSSRTGHVALEYPRADCVVSELLDTRLVGEGAFSSLRHAAKTLLASPYRCVPASATVYAQVVRSPHHAAMGALRPIGNEGDERGGGDDAARERFASCPGPPSHSDANLLLAFENGHVVAVTEPIAVYSVDFANLPEEGTVFEETFEAPLLPPNAEGGGGRKNASATADAVVFWWDCDLGPGESGSDMSSKRTNRGDEKASTNPITMSTSPRDNGARMHWRQGVKPLASQIVVPKEATALTIALTASDDDLRFKVSVKDGREDADADADADGCRCHAHALWGRDKVALHNDPRWRAAFRRGVEATLARPGAGLGTCLDAGDGPLLSVLAARAGAPGVLCVERDDARAGVSKALCAAEGGGVARAVKVVAASSKVRADANAGELGGLGETVRRAAEDLSRDGDDGHDGRDEETYELDVAYVKACKREAQHCSKHAREVGALYQRASDEFDDACAYLAGEDPGLFENATNVYGVVERRGRGRVGRHRDRANDDAFAGRGWTDDDDDDDDDDDEFDDEQWDAWRRIEMDPRLDDLRERKETLAALAATRAEVADQDEQRYRAAKRAFERKYASLKGGGAPFDAGQSRAGAVAAFGGSHAPAWVFLCAPGFTDTPETDGVGGLLATWSEHDLREIWRRRRAARRAGVLAPAAFSVPCAAAVRATPIECEPLWRRNRPIGELPDDVSGFDLAAFNELWPPLDDDDAVAVALSEETSHAPLADPATALLVELQGVGADDPSAISNRVSFTLGVGESRATTCHGIALWVDFDTCGGGWVSTGPCDPAFAAANYGQPGTPNPDDASTSMSTSRRPRAAARKTKRARKGGSGSGSGSRAAGVKSPQGTVFTTPTGSYGNRRDEIERARRAPYSTPSAFKQGVALLREPIVVGAGETVAVTVDVRFDPEARDGRGCVTAKVARVDRERTPRGG</sequence>
<gene>
    <name evidence="3" type="ORF">MICPUCDRAFT_51540</name>
</gene>
<protein>
    <submittedName>
        <fullName evidence="3">Predicted protein</fullName>
    </submittedName>
</protein>
<keyword evidence="1" id="KW-0949">S-adenosyl-L-methionine</keyword>
<dbReference type="Proteomes" id="UP000001876">
    <property type="component" value="Unassembled WGS sequence"/>
</dbReference>
<dbReference type="SUPFAM" id="SSF53335">
    <property type="entry name" value="S-adenosyl-L-methionine-dependent methyltransferases"/>
    <property type="match status" value="1"/>
</dbReference>
<dbReference type="GO" id="GO:0042054">
    <property type="term" value="F:histone methyltransferase activity"/>
    <property type="evidence" value="ECO:0007669"/>
    <property type="project" value="TreeGrafter"/>
</dbReference>
<dbReference type="PANTHER" id="PTHR11006:SF4">
    <property type="entry name" value="PROTEIN ARGININE N-METHYLTRANSFERASE 7"/>
    <property type="match status" value="1"/>
</dbReference>
<dbReference type="EMBL" id="GG663745">
    <property type="protein sequence ID" value="EEH53590.1"/>
    <property type="molecule type" value="Genomic_DNA"/>
</dbReference>
<dbReference type="Gene3D" id="2.70.160.11">
    <property type="entry name" value="Hnrnp arginine n-methyltransferase1"/>
    <property type="match status" value="2"/>
</dbReference>
<evidence type="ECO:0000313" key="4">
    <source>
        <dbReference type="Proteomes" id="UP000001876"/>
    </source>
</evidence>
<feature type="region of interest" description="Disordered" evidence="2">
    <location>
        <begin position="709"/>
        <end position="742"/>
    </location>
</feature>
<dbReference type="STRING" id="564608.C1N2I4"/>
<feature type="region of interest" description="Disordered" evidence="2">
    <location>
        <begin position="412"/>
        <end position="446"/>
    </location>
</feature>
<feature type="region of interest" description="Disordered" evidence="2">
    <location>
        <begin position="165"/>
        <end position="197"/>
    </location>
</feature>
<feature type="compositionally biased region" description="Acidic residues" evidence="2">
    <location>
        <begin position="729"/>
        <end position="742"/>
    </location>
</feature>
<feature type="compositionally biased region" description="Polar residues" evidence="2">
    <location>
        <begin position="430"/>
        <end position="441"/>
    </location>
</feature>
<dbReference type="eggNOG" id="KOG1501">
    <property type="taxonomic scope" value="Eukaryota"/>
</dbReference>
<feature type="compositionally biased region" description="Polar residues" evidence="2">
    <location>
        <begin position="1065"/>
        <end position="1077"/>
    </location>
</feature>
<dbReference type="RefSeq" id="XP_003061878.1">
    <property type="nucleotide sequence ID" value="XM_003061832.1"/>
</dbReference>
<dbReference type="PANTHER" id="PTHR11006">
    <property type="entry name" value="PROTEIN ARGININE N-METHYLTRANSFERASE"/>
    <property type="match status" value="1"/>
</dbReference>
<evidence type="ECO:0000313" key="3">
    <source>
        <dbReference type="EMBL" id="EEH53590.1"/>
    </source>
</evidence>
<accession>C1N2I4</accession>
<keyword evidence="4" id="KW-1185">Reference proteome</keyword>
<dbReference type="AlphaFoldDB" id="C1N2I4"/>
<feature type="region of interest" description="Disordered" evidence="2">
    <location>
        <begin position="302"/>
        <end position="329"/>
    </location>
</feature>
<feature type="compositionally biased region" description="Basic and acidic residues" evidence="2">
    <location>
        <begin position="45"/>
        <end position="55"/>
    </location>
</feature>
<feature type="compositionally biased region" description="Basic and acidic residues" evidence="2">
    <location>
        <begin position="310"/>
        <end position="324"/>
    </location>
</feature>
<dbReference type="InterPro" id="IPR025799">
    <property type="entry name" value="Arg_MeTrfase"/>
</dbReference>
<evidence type="ECO:0000256" key="1">
    <source>
        <dbReference type="ARBA" id="ARBA00022691"/>
    </source>
</evidence>
<organism evidence="4">
    <name type="scientific">Micromonas pusilla (strain CCMP1545)</name>
    <name type="common">Picoplanktonic green alga</name>
    <dbReference type="NCBI Taxonomy" id="564608"/>
    <lineage>
        <taxon>Eukaryota</taxon>
        <taxon>Viridiplantae</taxon>
        <taxon>Chlorophyta</taxon>
        <taxon>Mamiellophyceae</taxon>
        <taxon>Mamiellales</taxon>
        <taxon>Mamiellaceae</taxon>
        <taxon>Micromonas</taxon>
    </lineage>
</organism>
<name>C1N2I4_MICPC</name>
<proteinExistence type="predicted"/>
<dbReference type="InterPro" id="IPR029063">
    <property type="entry name" value="SAM-dependent_MTases_sf"/>
</dbReference>
<dbReference type="GeneID" id="9687318"/>
<evidence type="ECO:0000256" key="2">
    <source>
        <dbReference type="SAM" id="MobiDB-lite"/>
    </source>
</evidence>
<feature type="region of interest" description="Disordered" evidence="2">
    <location>
        <begin position="25"/>
        <end position="84"/>
    </location>
</feature>
<feature type="compositionally biased region" description="Acidic residues" evidence="2">
    <location>
        <begin position="175"/>
        <end position="191"/>
    </location>
</feature>
<feature type="region of interest" description="Disordered" evidence="2">
    <location>
        <begin position="1017"/>
        <end position="1079"/>
    </location>
</feature>
<dbReference type="KEGG" id="mpp:MICPUCDRAFT_51540"/>
<dbReference type="Gene3D" id="3.40.50.150">
    <property type="entry name" value="Vaccinia Virus protein VP39"/>
    <property type="match status" value="2"/>
</dbReference>
<reference evidence="3 4" key="1">
    <citation type="journal article" date="2009" name="Science">
        <title>Green evolution and dynamic adaptations revealed by genomes of the marine picoeukaryotes Micromonas.</title>
        <authorList>
            <person name="Worden A.Z."/>
            <person name="Lee J.H."/>
            <person name="Mock T."/>
            <person name="Rouze P."/>
            <person name="Simmons M.P."/>
            <person name="Aerts A.L."/>
            <person name="Allen A.E."/>
            <person name="Cuvelier M.L."/>
            <person name="Derelle E."/>
            <person name="Everett M.V."/>
            <person name="Foulon E."/>
            <person name="Grimwood J."/>
            <person name="Gundlach H."/>
            <person name="Henrissat B."/>
            <person name="Napoli C."/>
            <person name="McDonald S.M."/>
            <person name="Parker M.S."/>
            <person name="Rombauts S."/>
            <person name="Salamov A."/>
            <person name="Von Dassow P."/>
            <person name="Badger J.H."/>
            <person name="Coutinho P.M."/>
            <person name="Demir E."/>
            <person name="Dubchak I."/>
            <person name="Gentemann C."/>
            <person name="Eikrem W."/>
            <person name="Gready J.E."/>
            <person name="John U."/>
            <person name="Lanier W."/>
            <person name="Lindquist E.A."/>
            <person name="Lucas S."/>
            <person name="Mayer K.F."/>
            <person name="Moreau H."/>
            <person name="Not F."/>
            <person name="Otillar R."/>
            <person name="Panaud O."/>
            <person name="Pangilinan J."/>
            <person name="Paulsen I."/>
            <person name="Piegu B."/>
            <person name="Poliakov A."/>
            <person name="Robbens S."/>
            <person name="Schmutz J."/>
            <person name="Toulza E."/>
            <person name="Wyss T."/>
            <person name="Zelensky A."/>
            <person name="Zhou K."/>
            <person name="Armbrust E.V."/>
            <person name="Bhattacharya D."/>
            <person name="Goodenough U.W."/>
            <person name="Van de Peer Y."/>
            <person name="Grigoriev I.V."/>
        </authorList>
    </citation>
    <scope>NUCLEOTIDE SEQUENCE [LARGE SCALE GENOMIC DNA]</scope>
    <source>
        <strain evidence="3 4">CCMP1545</strain>
    </source>
</reference>
<dbReference type="GO" id="GO:0016274">
    <property type="term" value="F:protein-arginine N-methyltransferase activity"/>
    <property type="evidence" value="ECO:0007669"/>
    <property type="project" value="InterPro"/>
</dbReference>
<feature type="compositionally biased region" description="Basic residues" evidence="2">
    <location>
        <begin position="1034"/>
        <end position="1048"/>
    </location>
</feature>
<dbReference type="OrthoDB" id="412876at2759"/>
<feature type="compositionally biased region" description="Low complexity" evidence="2">
    <location>
        <begin position="63"/>
        <end position="84"/>
    </location>
</feature>